<evidence type="ECO:0000313" key="2">
    <source>
        <dbReference type="EMBL" id="MCU7549364.1"/>
    </source>
</evidence>
<protein>
    <submittedName>
        <fullName evidence="2">DUF2490 domain-containing protein</fullName>
    </submittedName>
</protein>
<dbReference type="InterPro" id="IPR019619">
    <property type="entry name" value="DUF2490"/>
</dbReference>
<dbReference type="Pfam" id="PF10677">
    <property type="entry name" value="DUF2490"/>
    <property type="match status" value="1"/>
</dbReference>
<accession>A0A9X2XUA8</accession>
<dbReference type="EMBL" id="JAOTIF010000005">
    <property type="protein sequence ID" value="MCU7549364.1"/>
    <property type="molecule type" value="Genomic_DNA"/>
</dbReference>
<name>A0A9X2XUA8_9BACT</name>
<feature type="signal peptide" evidence="1">
    <location>
        <begin position="1"/>
        <end position="19"/>
    </location>
</feature>
<gene>
    <name evidence="2" type="ORF">OCK74_09580</name>
</gene>
<keyword evidence="3" id="KW-1185">Reference proteome</keyword>
<dbReference type="AlphaFoldDB" id="A0A9X2XUA8"/>
<evidence type="ECO:0000313" key="3">
    <source>
        <dbReference type="Proteomes" id="UP001155483"/>
    </source>
</evidence>
<reference evidence="2" key="2">
    <citation type="submission" date="2023-04" db="EMBL/GenBank/DDBJ databases">
        <title>Paracnuella aquatica gen. nov., sp. nov., a member of the family Chitinophagaceae isolated from a hot spring.</title>
        <authorList>
            <person name="Wang C."/>
        </authorList>
    </citation>
    <scope>NUCLEOTIDE SEQUENCE</scope>
    <source>
        <strain evidence="2">LB-8</strain>
    </source>
</reference>
<reference evidence="2" key="1">
    <citation type="submission" date="2022-09" db="EMBL/GenBank/DDBJ databases">
        <authorList>
            <person name="Yuan C."/>
            <person name="Ke Z."/>
        </authorList>
    </citation>
    <scope>NUCLEOTIDE SEQUENCE</scope>
    <source>
        <strain evidence="2">LB-8</strain>
    </source>
</reference>
<dbReference type="Proteomes" id="UP001155483">
    <property type="component" value="Unassembled WGS sequence"/>
</dbReference>
<sequence length="248" mass="29447">MKKAIYIVIILLYAFPLMAQDSTGARKEGWPELNVYYSFNNKWRLFAMVSVTRLRTSDYTDGSTGIYVDYFANSSLRQKFMPQLKDSSRGYYLWLRMGYYYSSTPPKSVNPVKEHTIATEANLRFHLPMDILLTNKNRFDWRFVNSDFKARYRPRLTFEKDMQTQYLYFTPYLYGEYFVNFTESGSNRFRLCIGLEIKVALYVNFESYYLYQYRNGDNVDAVSAVGLALKFYLNRQALQKTFSQKKKK</sequence>
<evidence type="ECO:0000256" key="1">
    <source>
        <dbReference type="SAM" id="SignalP"/>
    </source>
</evidence>
<organism evidence="2 3">
    <name type="scientific">Paraflavisolibacter caeni</name>
    <dbReference type="NCBI Taxonomy" id="2982496"/>
    <lineage>
        <taxon>Bacteria</taxon>
        <taxon>Pseudomonadati</taxon>
        <taxon>Bacteroidota</taxon>
        <taxon>Chitinophagia</taxon>
        <taxon>Chitinophagales</taxon>
        <taxon>Chitinophagaceae</taxon>
        <taxon>Paraflavisolibacter</taxon>
    </lineage>
</organism>
<proteinExistence type="predicted"/>
<comment type="caution">
    <text evidence="2">The sequence shown here is derived from an EMBL/GenBank/DDBJ whole genome shotgun (WGS) entry which is preliminary data.</text>
</comment>
<feature type="chain" id="PRO_5040963705" evidence="1">
    <location>
        <begin position="20"/>
        <end position="248"/>
    </location>
</feature>
<keyword evidence="1" id="KW-0732">Signal</keyword>
<dbReference type="RefSeq" id="WP_279296805.1">
    <property type="nucleotide sequence ID" value="NZ_JAOTIF010000005.1"/>
</dbReference>